<evidence type="ECO:0000313" key="6">
    <source>
        <dbReference type="Proteomes" id="UP000420562"/>
    </source>
</evidence>
<dbReference type="PANTHER" id="PTHR43312">
    <property type="entry name" value="D-THREO-ALDOSE 1-DEHYDROGENASE"/>
    <property type="match status" value="1"/>
</dbReference>
<sequence length="316" mass="33754">MKRVQLGATGIGIFPLIYGTLPLGPLQAGITPREGGRLIRHALEQGVTMLDTAALYGTYPHVREGLDGWRGEVTIATKTHAADAATARAHVEQALRELGRERLDIVHIHGARVADPFTERAEVLEALLTMKQEGKIAHVGFSSHYIEAFRKAVSHPEFEVVHPLINKNGMGILDGTAAEMAVAIAACARSGQGVYAMKALAGGNLIAEARQSMAFVAGLEGIHGVAVGMLSEQEIDANVAFFEREVMDEAVWQGLESRSRKLLIMEQFCKGCGKCIEICGSKALSLVGGKAVVDEAACVLCGYCGSGCPEFFIRVV</sequence>
<feature type="domain" description="4Fe-4S ferredoxin-type" evidence="4">
    <location>
        <begin position="290"/>
        <end position="316"/>
    </location>
</feature>
<keyword evidence="2" id="KW-0408">Iron</keyword>
<dbReference type="GO" id="GO:0051536">
    <property type="term" value="F:iron-sulfur cluster binding"/>
    <property type="evidence" value="ECO:0007669"/>
    <property type="project" value="UniProtKB-KW"/>
</dbReference>
<name>A0A7J4ZPT8_9BACT</name>
<evidence type="ECO:0000256" key="2">
    <source>
        <dbReference type="ARBA" id="ARBA00023004"/>
    </source>
</evidence>
<dbReference type="InterPro" id="IPR017896">
    <property type="entry name" value="4Fe4S_Fe-S-bd"/>
</dbReference>
<dbReference type="Gene3D" id="3.20.20.100">
    <property type="entry name" value="NADP-dependent oxidoreductase domain"/>
    <property type="match status" value="1"/>
</dbReference>
<dbReference type="PANTHER" id="PTHR43312:SF1">
    <property type="entry name" value="NADP-DEPENDENT OXIDOREDUCTASE DOMAIN-CONTAINING PROTEIN"/>
    <property type="match status" value="1"/>
</dbReference>
<dbReference type="GO" id="GO:0046872">
    <property type="term" value="F:metal ion binding"/>
    <property type="evidence" value="ECO:0007669"/>
    <property type="project" value="UniProtKB-KW"/>
</dbReference>
<keyword evidence="3" id="KW-0411">Iron-sulfur</keyword>
<comment type="caution">
    <text evidence="5">The sequence shown here is derived from an EMBL/GenBank/DDBJ whole genome shotgun (WGS) entry which is preliminary data.</text>
</comment>
<keyword evidence="6" id="KW-1185">Reference proteome</keyword>
<evidence type="ECO:0000313" key="5">
    <source>
        <dbReference type="EMBL" id="KAB0664427.1"/>
    </source>
</evidence>
<dbReference type="SUPFAM" id="SSF54862">
    <property type="entry name" value="4Fe-4S ferredoxins"/>
    <property type="match status" value="1"/>
</dbReference>
<dbReference type="EMBL" id="VZQZ01000008">
    <property type="protein sequence ID" value="KAB0664427.1"/>
    <property type="molecule type" value="Genomic_DNA"/>
</dbReference>
<dbReference type="InterPro" id="IPR017900">
    <property type="entry name" value="4Fe4S_Fe_S_CS"/>
</dbReference>
<accession>A0A7J4ZPT8</accession>
<dbReference type="InterPro" id="IPR036812">
    <property type="entry name" value="NAD(P)_OxRdtase_dom_sf"/>
</dbReference>
<evidence type="ECO:0000256" key="1">
    <source>
        <dbReference type="ARBA" id="ARBA00022723"/>
    </source>
</evidence>
<dbReference type="Gene3D" id="3.30.70.20">
    <property type="match status" value="1"/>
</dbReference>
<dbReference type="RefSeq" id="WP_151128957.1">
    <property type="nucleotide sequence ID" value="NZ_VZQZ01000008.1"/>
</dbReference>
<evidence type="ECO:0000256" key="3">
    <source>
        <dbReference type="ARBA" id="ARBA00023014"/>
    </source>
</evidence>
<dbReference type="PROSITE" id="PS00198">
    <property type="entry name" value="4FE4S_FER_1"/>
    <property type="match status" value="2"/>
</dbReference>
<dbReference type="InterPro" id="IPR023210">
    <property type="entry name" value="NADP_OxRdtase_dom"/>
</dbReference>
<feature type="domain" description="4Fe-4S ferredoxin-type" evidence="4">
    <location>
        <begin position="260"/>
        <end position="289"/>
    </location>
</feature>
<dbReference type="Pfam" id="PF00248">
    <property type="entry name" value="Aldo_ket_red"/>
    <property type="match status" value="1"/>
</dbReference>
<evidence type="ECO:0000259" key="4">
    <source>
        <dbReference type="PROSITE" id="PS51379"/>
    </source>
</evidence>
<protein>
    <submittedName>
        <fullName evidence="5">Aldo/keto reductase</fullName>
    </submittedName>
</protein>
<dbReference type="PROSITE" id="PS51379">
    <property type="entry name" value="4FE4S_FER_2"/>
    <property type="match status" value="2"/>
</dbReference>
<dbReference type="Proteomes" id="UP000420562">
    <property type="component" value="Unassembled WGS sequence"/>
</dbReference>
<dbReference type="AlphaFoldDB" id="A0A7J4ZPT8"/>
<dbReference type="SUPFAM" id="SSF51430">
    <property type="entry name" value="NAD(P)-linked oxidoreductase"/>
    <property type="match status" value="1"/>
</dbReference>
<dbReference type="InterPro" id="IPR053135">
    <property type="entry name" value="AKR2_Oxidoreductase"/>
</dbReference>
<keyword evidence="1" id="KW-0479">Metal-binding</keyword>
<reference evidence="5 6" key="1">
    <citation type="submission" date="2019-09" db="EMBL/GenBank/DDBJ databases">
        <title>Geobacter sp. Red96, a novel strain isolated from paddy soil.</title>
        <authorList>
            <person name="Xu Z."/>
            <person name="Masuda Y."/>
            <person name="Itoh H."/>
            <person name="Senoo K."/>
        </authorList>
    </citation>
    <scope>NUCLEOTIDE SEQUENCE [LARGE SCALE GENOMIC DNA]</scope>
    <source>
        <strain evidence="5 6">Red96</strain>
    </source>
</reference>
<gene>
    <name evidence="5" type="ORF">F6V25_12865</name>
</gene>
<organism evidence="5 6">
    <name type="scientific">Oryzomonas japonica</name>
    <dbReference type="NCBI Taxonomy" id="2603858"/>
    <lineage>
        <taxon>Bacteria</taxon>
        <taxon>Pseudomonadati</taxon>
        <taxon>Thermodesulfobacteriota</taxon>
        <taxon>Desulfuromonadia</taxon>
        <taxon>Geobacterales</taxon>
        <taxon>Geobacteraceae</taxon>
        <taxon>Oryzomonas</taxon>
    </lineage>
</organism>
<proteinExistence type="predicted"/>